<dbReference type="GO" id="GO:0000428">
    <property type="term" value="C:DNA-directed RNA polymerase complex"/>
    <property type="evidence" value="ECO:0007669"/>
    <property type="project" value="UniProtKB-KW"/>
</dbReference>
<keyword evidence="7" id="KW-1185">Reference proteome</keyword>
<dbReference type="GO" id="GO:0003677">
    <property type="term" value="F:DNA binding"/>
    <property type="evidence" value="ECO:0007669"/>
    <property type="project" value="InterPro"/>
</dbReference>
<name>A0A182SUL5_9DIPT</name>
<proteinExistence type="inferred from homology"/>
<evidence type="ECO:0000313" key="6">
    <source>
        <dbReference type="EnsemblMetazoa" id="AMAM013746-PA"/>
    </source>
</evidence>
<evidence type="ECO:0000256" key="2">
    <source>
        <dbReference type="ARBA" id="ARBA00009430"/>
    </source>
</evidence>
<keyword evidence="5" id="KW-0539">Nucleus</keyword>
<comment type="subcellular location">
    <subcellularLocation>
        <location evidence="1">Nucleus</location>
        <location evidence="1">Nucleolus</location>
    </subcellularLocation>
</comment>
<keyword evidence="3" id="KW-0240">DNA-directed RNA polymerase</keyword>
<reference evidence="7" key="1">
    <citation type="submission" date="2013-09" db="EMBL/GenBank/DDBJ databases">
        <title>The Genome Sequence of Anopheles maculatus species B.</title>
        <authorList>
            <consortium name="The Broad Institute Genomics Platform"/>
            <person name="Neafsey D.E."/>
            <person name="Besansky N."/>
            <person name="Howell P."/>
            <person name="Walton C."/>
            <person name="Young S.K."/>
            <person name="Zeng Q."/>
            <person name="Gargeya S."/>
            <person name="Fitzgerald M."/>
            <person name="Haas B."/>
            <person name="Abouelleil A."/>
            <person name="Allen A.W."/>
            <person name="Alvarado L."/>
            <person name="Arachchi H.M."/>
            <person name="Berlin A.M."/>
            <person name="Chapman S.B."/>
            <person name="Gainer-Dewar J."/>
            <person name="Goldberg J."/>
            <person name="Griggs A."/>
            <person name="Gujja S."/>
            <person name="Hansen M."/>
            <person name="Howarth C."/>
            <person name="Imamovic A."/>
            <person name="Ireland A."/>
            <person name="Larimer J."/>
            <person name="McCowan C."/>
            <person name="Murphy C."/>
            <person name="Pearson M."/>
            <person name="Poon T.W."/>
            <person name="Priest M."/>
            <person name="Roberts A."/>
            <person name="Saif S."/>
            <person name="Shea T."/>
            <person name="Sisk P."/>
            <person name="Sykes S."/>
            <person name="Wortman J."/>
            <person name="Nusbaum C."/>
            <person name="Birren B."/>
        </authorList>
    </citation>
    <scope>NUCLEOTIDE SEQUENCE [LARGE SCALE GENOMIC DNA]</scope>
    <source>
        <strain evidence="7">maculatus3</strain>
    </source>
</reference>
<evidence type="ECO:0000256" key="4">
    <source>
        <dbReference type="ARBA" id="ARBA00023163"/>
    </source>
</evidence>
<dbReference type="VEuPathDB" id="VectorBase:AMAM013746"/>
<dbReference type="InterPro" id="IPR009668">
    <property type="entry name" value="RNA_pol-assoc_fac_A49-like"/>
</dbReference>
<evidence type="ECO:0000313" key="7">
    <source>
        <dbReference type="Proteomes" id="UP000075901"/>
    </source>
</evidence>
<sequence length="402" mass="45947">MLSLSGALNTVENFETYLEHRQHDMKCLLAHNPSTGTNAGVGNVMLVTGEKKMYYGHIDVEPADADQTEPLMNTYVAKRNKETGKMRLFEVRSSTLMHVSHDRPSNNSQPNVAMDDRRLLNMRRKLNPRAARIQEKRKDTRIDLSVMEDKLQSMLSETVVKDVEEGFSVKITVDDDLQREMQAKMNPNAKTLRDLYDAERVLGADVWRYLTNAAKQMLQIPVENLTMANSYLENKVKAVMQSSEPTAEPNLAIVRTCLYMDVMVRLMGRKAHILVKKGNSVSPFTKVLDNSIRQGFLQRVRKESHTYDEVTKHTRRKALVYYLALFFALEQRTTINLGMIHQTLELARNELVLYASVVGAQYKAKMDLFMIGNVQVKTEQDHAADALDVFKTAYLGKRSRRN</sequence>
<keyword evidence="4" id="KW-0804">Transcription</keyword>
<evidence type="ECO:0008006" key="8">
    <source>
        <dbReference type="Google" id="ProtNLM"/>
    </source>
</evidence>
<dbReference type="Proteomes" id="UP000075901">
    <property type="component" value="Unassembled WGS sequence"/>
</dbReference>
<comment type="similarity">
    <text evidence="2">Belongs to the eukaryotic RPA49/POLR1E RNA polymerase subunit family.</text>
</comment>
<evidence type="ECO:0000256" key="3">
    <source>
        <dbReference type="ARBA" id="ARBA00022478"/>
    </source>
</evidence>
<reference evidence="6" key="2">
    <citation type="submission" date="2020-05" db="UniProtKB">
        <authorList>
            <consortium name="EnsemblMetazoa"/>
        </authorList>
    </citation>
    <scope>IDENTIFICATION</scope>
    <source>
        <strain evidence="6">maculatus3</strain>
    </source>
</reference>
<dbReference type="PANTHER" id="PTHR14440">
    <property type="entry name" value="DNA-DIRECTED RNA POLYMERASE I SUBUNIT RPA49"/>
    <property type="match status" value="1"/>
</dbReference>
<accession>A0A182SUL5</accession>
<dbReference type="Pfam" id="PF06870">
    <property type="entry name" value="RNA_pol_I_A49"/>
    <property type="match status" value="1"/>
</dbReference>
<evidence type="ECO:0000256" key="5">
    <source>
        <dbReference type="ARBA" id="ARBA00023242"/>
    </source>
</evidence>
<evidence type="ECO:0000256" key="1">
    <source>
        <dbReference type="ARBA" id="ARBA00004604"/>
    </source>
</evidence>
<dbReference type="EnsemblMetazoa" id="AMAM013746-RA">
    <property type="protein sequence ID" value="AMAM013746-PA"/>
    <property type="gene ID" value="AMAM013746"/>
</dbReference>
<organism evidence="6 7">
    <name type="scientific">Anopheles maculatus</name>
    <dbReference type="NCBI Taxonomy" id="74869"/>
    <lineage>
        <taxon>Eukaryota</taxon>
        <taxon>Metazoa</taxon>
        <taxon>Ecdysozoa</taxon>
        <taxon>Arthropoda</taxon>
        <taxon>Hexapoda</taxon>
        <taxon>Insecta</taxon>
        <taxon>Pterygota</taxon>
        <taxon>Neoptera</taxon>
        <taxon>Endopterygota</taxon>
        <taxon>Diptera</taxon>
        <taxon>Nematocera</taxon>
        <taxon>Culicoidea</taxon>
        <taxon>Culicidae</taxon>
        <taxon>Anophelinae</taxon>
        <taxon>Anopheles</taxon>
        <taxon>Anopheles maculatus group</taxon>
    </lineage>
</organism>
<dbReference type="AlphaFoldDB" id="A0A182SUL5"/>
<dbReference type="GO" id="GO:0005730">
    <property type="term" value="C:nucleolus"/>
    <property type="evidence" value="ECO:0007669"/>
    <property type="project" value="UniProtKB-SubCell"/>
</dbReference>
<protein>
    <recommendedName>
        <fullName evidence="8">DNA-directed RNA polymerase I subunit RPA49</fullName>
    </recommendedName>
</protein>
<dbReference type="GO" id="GO:0006351">
    <property type="term" value="P:DNA-templated transcription"/>
    <property type="evidence" value="ECO:0007669"/>
    <property type="project" value="InterPro"/>
</dbReference>